<protein>
    <submittedName>
        <fullName evidence="2">Uncharacterized protein</fullName>
    </submittedName>
</protein>
<feature type="region of interest" description="Disordered" evidence="1">
    <location>
        <begin position="383"/>
        <end position="479"/>
    </location>
</feature>
<reference evidence="2" key="1">
    <citation type="journal article" date="2019" name="Sci. Rep.">
        <title>Draft genome of Tanacetum cinerariifolium, the natural source of mosquito coil.</title>
        <authorList>
            <person name="Yamashiro T."/>
            <person name="Shiraishi A."/>
            <person name="Satake H."/>
            <person name="Nakayama K."/>
        </authorList>
    </citation>
    <scope>NUCLEOTIDE SEQUENCE</scope>
</reference>
<feature type="compositionally biased region" description="Basic and acidic residues" evidence="1">
    <location>
        <begin position="433"/>
        <end position="453"/>
    </location>
</feature>
<gene>
    <name evidence="2" type="ORF">Tci_059707</name>
</gene>
<evidence type="ECO:0000313" key="2">
    <source>
        <dbReference type="EMBL" id="GEU87729.1"/>
    </source>
</evidence>
<accession>A0A6L2NQP9</accession>
<feature type="region of interest" description="Disordered" evidence="1">
    <location>
        <begin position="108"/>
        <end position="140"/>
    </location>
</feature>
<organism evidence="2">
    <name type="scientific">Tanacetum cinerariifolium</name>
    <name type="common">Dalmatian daisy</name>
    <name type="synonym">Chrysanthemum cinerariifolium</name>
    <dbReference type="NCBI Taxonomy" id="118510"/>
    <lineage>
        <taxon>Eukaryota</taxon>
        <taxon>Viridiplantae</taxon>
        <taxon>Streptophyta</taxon>
        <taxon>Embryophyta</taxon>
        <taxon>Tracheophyta</taxon>
        <taxon>Spermatophyta</taxon>
        <taxon>Magnoliopsida</taxon>
        <taxon>eudicotyledons</taxon>
        <taxon>Gunneridae</taxon>
        <taxon>Pentapetalae</taxon>
        <taxon>asterids</taxon>
        <taxon>campanulids</taxon>
        <taxon>Asterales</taxon>
        <taxon>Asteraceae</taxon>
        <taxon>Asteroideae</taxon>
        <taxon>Anthemideae</taxon>
        <taxon>Anthemidinae</taxon>
        <taxon>Tanacetum</taxon>
    </lineage>
</organism>
<feature type="region of interest" description="Disordered" evidence="1">
    <location>
        <begin position="155"/>
        <end position="188"/>
    </location>
</feature>
<feature type="region of interest" description="Disordered" evidence="1">
    <location>
        <begin position="550"/>
        <end position="575"/>
    </location>
</feature>
<dbReference type="AlphaFoldDB" id="A0A6L2NQP9"/>
<feature type="compositionally biased region" description="Basic residues" evidence="1">
    <location>
        <begin position="51"/>
        <end position="60"/>
    </location>
</feature>
<feature type="compositionally biased region" description="Basic and acidic residues" evidence="1">
    <location>
        <begin position="23"/>
        <end position="35"/>
    </location>
</feature>
<sequence length="722" mass="81432">MFIKYSTRLIPLKKSRVKGSQGKKLDVTPKPRSVEVSDESDHDPEPARRQNCQRRMSKKKVSISVDDNIITESDVAYELGKSMSLTEAAEEEAARQVHATHERIVVESDPEPARRRPSGIAFRDTSSVSKKISPDPSQKLKGIQPLTAKEQLATDTMQALKSSRKSSRSQPHVRGISEGTGVSPGVPDESTIILTTLSEGTGIKPEVPMRKVMIKMTEALTLKRLMMMNKTNDEFVHGEEYVQEDMDEETKDAEVADTGKDDEEITNDEKTKVIKGDLEQAGKLLLTSSSLSVSSSFELKQVDHSAKILASIRSQVPPAVNEYLGSSLGDALRKKHALFQTMTDSESFNKYLAHKALYHALMESLLADEEGMYQGVADLLKKKRQHDAEDEDPSSRPNQGKKTKRRRTKESESSKKSSALKDTSKGNSPPKTLKFDKSMDAKETVVEPTKEVNLDAANKNVVNDADQPQDDSEPKIKDPLTFDELMDTPIDFSKFVMNHLKIDKLTKAHLVVPVYNLLKGTCQSSIELEYNMKECYKALSDKLDWNNPEGDHRPFDLSKPLPLKGRSDAEEADPQKLRKISGCKGTRYGLQADAKERNRDHINACTTYMLYYLVIKKTFDLTTLIVLRMDDVKRNNDGPMPYAMLLTKLYKYILQKNPQSVVLFDSFMFHQRVMNPLDIPKKTIKDKGKRAAPPTPPPLHHLMKKKNHHSWISMKNFQMMRT</sequence>
<proteinExistence type="predicted"/>
<feature type="compositionally biased region" description="Basic and acidic residues" evidence="1">
    <location>
        <begin position="565"/>
        <end position="575"/>
    </location>
</feature>
<name>A0A6L2NQP9_TANCI</name>
<dbReference type="EMBL" id="BKCJ010009601">
    <property type="protein sequence ID" value="GEU87729.1"/>
    <property type="molecule type" value="Genomic_DNA"/>
</dbReference>
<evidence type="ECO:0000256" key="1">
    <source>
        <dbReference type="SAM" id="MobiDB-lite"/>
    </source>
</evidence>
<feature type="region of interest" description="Disordered" evidence="1">
    <location>
        <begin position="15"/>
        <end position="60"/>
    </location>
</feature>
<feature type="compositionally biased region" description="Basic residues" evidence="1">
    <location>
        <begin position="399"/>
        <end position="408"/>
    </location>
</feature>
<comment type="caution">
    <text evidence="2">The sequence shown here is derived from an EMBL/GenBank/DDBJ whole genome shotgun (WGS) entry which is preliminary data.</text>
</comment>